<comment type="caution">
    <text evidence="3">The sequence shown here is derived from an EMBL/GenBank/DDBJ whole genome shotgun (WGS) entry which is preliminary data.</text>
</comment>
<evidence type="ECO:0000313" key="4">
    <source>
        <dbReference type="Proteomes" id="UP000009131"/>
    </source>
</evidence>
<feature type="compositionally biased region" description="Polar residues" evidence="2">
    <location>
        <begin position="14"/>
        <end position="23"/>
    </location>
</feature>
<dbReference type="EMBL" id="BABT02000102">
    <property type="protein sequence ID" value="GAA96491.1"/>
    <property type="molecule type" value="Genomic_DNA"/>
</dbReference>
<protein>
    <submittedName>
        <fullName evidence="3">Uncharacterized protein</fullName>
    </submittedName>
</protein>
<dbReference type="InParanoid" id="G7E0Y1"/>
<evidence type="ECO:0000256" key="2">
    <source>
        <dbReference type="SAM" id="MobiDB-lite"/>
    </source>
</evidence>
<evidence type="ECO:0000256" key="1">
    <source>
        <dbReference type="SAM" id="Coils"/>
    </source>
</evidence>
<evidence type="ECO:0000313" key="3">
    <source>
        <dbReference type="EMBL" id="GAA96491.1"/>
    </source>
</evidence>
<dbReference type="AlphaFoldDB" id="G7E0Y1"/>
<reference evidence="3 4" key="1">
    <citation type="journal article" date="2011" name="J. Gen. Appl. Microbiol.">
        <title>Draft genome sequencing of the enigmatic basidiomycete Mixia osmundae.</title>
        <authorList>
            <person name="Nishida H."/>
            <person name="Nagatsuka Y."/>
            <person name="Sugiyama J."/>
        </authorList>
    </citation>
    <scope>NUCLEOTIDE SEQUENCE [LARGE SCALE GENOMIC DNA]</scope>
    <source>
        <strain evidence="4">CBS 9802 / IAM 14324 / JCM 22182 / KY 12970</strain>
    </source>
</reference>
<dbReference type="Proteomes" id="UP000009131">
    <property type="component" value="Unassembled WGS sequence"/>
</dbReference>
<feature type="region of interest" description="Disordered" evidence="2">
    <location>
        <begin position="1"/>
        <end position="36"/>
    </location>
</feature>
<dbReference type="HOGENOM" id="CLU_1825760_0_0_1"/>
<gene>
    <name evidence="3" type="primary">Mo03159</name>
    <name evidence="3" type="ORF">E5Q_03159</name>
</gene>
<keyword evidence="4" id="KW-1185">Reference proteome</keyword>
<dbReference type="RefSeq" id="XP_014567462.1">
    <property type="nucleotide sequence ID" value="XM_014711976.1"/>
</dbReference>
<organism evidence="3 4">
    <name type="scientific">Mixia osmundae (strain CBS 9802 / IAM 14324 / JCM 22182 / KY 12970)</name>
    <dbReference type="NCBI Taxonomy" id="764103"/>
    <lineage>
        <taxon>Eukaryota</taxon>
        <taxon>Fungi</taxon>
        <taxon>Dikarya</taxon>
        <taxon>Basidiomycota</taxon>
        <taxon>Pucciniomycotina</taxon>
        <taxon>Mixiomycetes</taxon>
        <taxon>Mixiales</taxon>
        <taxon>Mixiaceae</taxon>
        <taxon>Mixia</taxon>
    </lineage>
</organism>
<reference evidence="3 4" key="2">
    <citation type="journal article" date="2012" name="Open Biol.">
        <title>Characteristics of nucleosomes and linker DNA regions on the genome of the basidiomycete Mixia osmundae revealed by mono- and dinucleosome mapping.</title>
        <authorList>
            <person name="Nishida H."/>
            <person name="Kondo S."/>
            <person name="Matsumoto T."/>
            <person name="Suzuki Y."/>
            <person name="Yoshikawa H."/>
            <person name="Taylor T.D."/>
            <person name="Sugiyama J."/>
        </authorList>
    </citation>
    <scope>NUCLEOTIDE SEQUENCE [LARGE SCALE GENOMIC DNA]</scope>
    <source>
        <strain evidence="4">CBS 9802 / IAM 14324 / JCM 22182 / KY 12970</strain>
    </source>
</reference>
<name>G7E0Y1_MIXOS</name>
<sequence length="141" mass="14931">MLSDLDYLNDTLVPRTSAQTQPARETRGSGPVSAQDAVQSVNGDAMAATDNLSSMLDQSNLSSSDRALLAPLLADLQSSNAEIETLNEGDLDLTAAELNARLDKLNDVVDQLDGKLDSLLASLDGMGDELAQSLQRNQENA</sequence>
<accession>G7E0Y1</accession>
<proteinExistence type="predicted"/>
<keyword evidence="1" id="KW-0175">Coiled coil</keyword>
<feature type="coiled-coil region" evidence="1">
    <location>
        <begin position="95"/>
        <end position="122"/>
    </location>
</feature>